<gene>
    <name evidence="5" type="ORF">H5P28_01400</name>
</gene>
<dbReference type="Proteomes" id="UP000546464">
    <property type="component" value="Unassembled WGS sequence"/>
</dbReference>
<dbReference type="InterPro" id="IPR017853">
    <property type="entry name" value="GH"/>
</dbReference>
<evidence type="ECO:0000256" key="1">
    <source>
        <dbReference type="ARBA" id="ARBA00006285"/>
    </source>
</evidence>
<dbReference type="Gene3D" id="3.20.20.80">
    <property type="entry name" value="Glycosidases"/>
    <property type="match status" value="1"/>
</dbReference>
<evidence type="ECO:0000259" key="3">
    <source>
        <dbReference type="Pfam" id="PF00728"/>
    </source>
</evidence>
<keyword evidence="6" id="KW-1185">Reference proteome</keyword>
<dbReference type="PANTHER" id="PTHR21040">
    <property type="entry name" value="BCDNA.GH04120"/>
    <property type="match status" value="1"/>
</dbReference>
<evidence type="ECO:0000259" key="4">
    <source>
        <dbReference type="Pfam" id="PF18088"/>
    </source>
</evidence>
<dbReference type="PANTHER" id="PTHR21040:SF8">
    <property type="entry name" value="BCDNA.GH04120"/>
    <property type="match status" value="1"/>
</dbReference>
<dbReference type="Pfam" id="PF00728">
    <property type="entry name" value="Glyco_hydro_20"/>
    <property type="match status" value="1"/>
</dbReference>
<organism evidence="5 6">
    <name type="scientific">Ruficoccus amylovorans</name>
    <dbReference type="NCBI Taxonomy" id="1804625"/>
    <lineage>
        <taxon>Bacteria</taxon>
        <taxon>Pseudomonadati</taxon>
        <taxon>Verrucomicrobiota</taxon>
        <taxon>Opitutia</taxon>
        <taxon>Puniceicoccales</taxon>
        <taxon>Cerasicoccaceae</taxon>
        <taxon>Ruficoccus</taxon>
    </lineage>
</organism>
<comment type="caution">
    <text evidence="5">The sequence shown here is derived from an EMBL/GenBank/DDBJ whole genome shotgun (WGS) entry which is preliminary data.</text>
</comment>
<reference evidence="5 6" key="1">
    <citation type="submission" date="2020-07" db="EMBL/GenBank/DDBJ databases">
        <authorList>
            <person name="Feng X."/>
        </authorList>
    </citation>
    <scope>NUCLEOTIDE SEQUENCE [LARGE SCALE GENOMIC DNA]</scope>
    <source>
        <strain evidence="5 6">JCM31066</strain>
    </source>
</reference>
<dbReference type="InterPro" id="IPR041063">
    <property type="entry name" value="Glyco_H_20C_C"/>
</dbReference>
<dbReference type="GO" id="GO:0005975">
    <property type="term" value="P:carbohydrate metabolic process"/>
    <property type="evidence" value="ECO:0007669"/>
    <property type="project" value="InterPro"/>
</dbReference>
<dbReference type="Gene3D" id="1.20.120.670">
    <property type="entry name" value="N-acetyl-b-d-glucoasminidase"/>
    <property type="match status" value="1"/>
</dbReference>
<keyword evidence="2 5" id="KW-0378">Hydrolase</keyword>
<sequence>MPRTLKIFRRTPAELSVALDEITRAFPHRFRDNALGWEIEFVPCPAERPGFLFEAGPGQTARIYYSQPAAAFRALGILMGQLESGLPPVSLDQKSSFRQLGAMLDVSRNGVLRLDTVKKLIRHFALIGINEVMLYTEDTYEIPGEPVFGYFRGGYSQEELKSIDNYAAAFGMEVIPCIQTLGHLEQVLQWPTYRHLKDTDGVLLAGDDETDAFVEKMIVAASTPFRSKRIHIGMDEAHGIGSGLYRLKNGLRPPFEILCEHLSKTVATCERHGLHPMIWSDMFFRLGSRTNNYYDRDSRIDPAISAQIPEGVELVYWDYYHTQSEFYDEWIDRHRQLGKKPLFAAGIWTWNRFWAQLPHSRDTLNAGMAAARREKLDEAVVTMWGDDGMECDIFSALPAVQIFGDLAYGQSPEDTACTHASNFAGSVDGTFDSWFAASAPALVPADSPADYEANADKWIFWHDPLLGFLEHQIRHEYAAHFKRTAEALSQAPANRHEDRRLDFPRRVASLLHAKCELHLTLRPAYQSNDLPTLRRVHDSLLGQLSDSVGQLRDVHESLWHENYRSFGWEVLERRYAGLLSRLHTLKRKLALHLQDPSVKIDELECAPQQLWPPEQTNTVTLTHRQTATPSTIA</sequence>
<evidence type="ECO:0000313" key="5">
    <source>
        <dbReference type="EMBL" id="MBC2592905.1"/>
    </source>
</evidence>
<dbReference type="RefSeq" id="WP_185673917.1">
    <property type="nucleotide sequence ID" value="NZ_JACHVB010000012.1"/>
</dbReference>
<proteinExistence type="inferred from homology"/>
<dbReference type="SUPFAM" id="SSF51445">
    <property type="entry name" value="(Trans)glycosidases"/>
    <property type="match status" value="1"/>
</dbReference>
<dbReference type="GO" id="GO:0004563">
    <property type="term" value="F:beta-N-acetylhexosaminidase activity"/>
    <property type="evidence" value="ECO:0007669"/>
    <property type="project" value="UniProtKB-ARBA"/>
</dbReference>
<evidence type="ECO:0000313" key="6">
    <source>
        <dbReference type="Proteomes" id="UP000546464"/>
    </source>
</evidence>
<feature type="domain" description="Glycoside Hydrolase 20C C-terminal" evidence="4">
    <location>
        <begin position="432"/>
        <end position="616"/>
    </location>
</feature>
<dbReference type="AlphaFoldDB" id="A0A842H9G1"/>
<evidence type="ECO:0000256" key="2">
    <source>
        <dbReference type="ARBA" id="ARBA00022801"/>
    </source>
</evidence>
<dbReference type="InterPro" id="IPR038901">
    <property type="entry name" value="HEXDC-like"/>
</dbReference>
<accession>A0A842H9G1</accession>
<dbReference type="InterPro" id="IPR015883">
    <property type="entry name" value="Glyco_hydro_20_cat"/>
</dbReference>
<dbReference type="Pfam" id="PF18088">
    <property type="entry name" value="Glyco_H_20C_C"/>
    <property type="match status" value="1"/>
</dbReference>
<protein>
    <submittedName>
        <fullName evidence="5">Family 20 glycosylhydrolase</fullName>
    </submittedName>
</protein>
<comment type="similarity">
    <text evidence="1">Belongs to the glycosyl hydrolase 20 family.</text>
</comment>
<dbReference type="EMBL" id="JACHVB010000012">
    <property type="protein sequence ID" value="MBC2592905.1"/>
    <property type="molecule type" value="Genomic_DNA"/>
</dbReference>
<name>A0A842H9G1_9BACT</name>
<dbReference type="CDD" id="cd06565">
    <property type="entry name" value="GH20_GcnA-like"/>
    <property type="match status" value="1"/>
</dbReference>
<feature type="domain" description="Glycoside hydrolase family 20 catalytic" evidence="3">
    <location>
        <begin position="101"/>
        <end position="239"/>
    </location>
</feature>